<dbReference type="GO" id="GO:0008270">
    <property type="term" value="F:zinc ion binding"/>
    <property type="evidence" value="ECO:0007669"/>
    <property type="project" value="UniProtKB-KW"/>
</dbReference>
<evidence type="ECO:0000313" key="7">
    <source>
        <dbReference type="EMBL" id="CAH1644968.1"/>
    </source>
</evidence>
<accession>A0A9P0IDX2</accession>
<dbReference type="InterPro" id="IPR026521">
    <property type="entry name" value="THAP2"/>
</dbReference>
<dbReference type="SMART" id="SM00692">
    <property type="entry name" value="DM3"/>
    <property type="match status" value="1"/>
</dbReference>
<dbReference type="AlphaFoldDB" id="A0A9P0IDX2"/>
<reference evidence="7" key="1">
    <citation type="submission" date="2022-02" db="EMBL/GenBank/DDBJ databases">
        <authorList>
            <person name="King R."/>
        </authorList>
    </citation>
    <scope>NUCLEOTIDE SEQUENCE</scope>
</reference>
<keyword evidence="3" id="KW-0862">Zinc</keyword>
<evidence type="ECO:0000313" key="8">
    <source>
        <dbReference type="Proteomes" id="UP001153321"/>
    </source>
</evidence>
<dbReference type="GO" id="GO:0003677">
    <property type="term" value="F:DNA binding"/>
    <property type="evidence" value="ECO:0007669"/>
    <property type="project" value="UniProtKB-UniRule"/>
</dbReference>
<dbReference type="Proteomes" id="UP001153321">
    <property type="component" value="Chromosome 5"/>
</dbReference>
<dbReference type="InterPro" id="IPR038441">
    <property type="entry name" value="THAP_Znf_sf"/>
</dbReference>
<keyword evidence="8" id="KW-1185">Reference proteome</keyword>
<keyword evidence="1" id="KW-0479">Metal-binding</keyword>
<evidence type="ECO:0000256" key="5">
    <source>
        <dbReference type="PROSITE-ProRule" id="PRU00309"/>
    </source>
</evidence>
<keyword evidence="4 5" id="KW-0238">DNA-binding</keyword>
<evidence type="ECO:0000256" key="1">
    <source>
        <dbReference type="ARBA" id="ARBA00022723"/>
    </source>
</evidence>
<keyword evidence="2 5" id="KW-0863">Zinc-finger</keyword>
<dbReference type="EMBL" id="LR824536">
    <property type="protein sequence ID" value="CAH1644968.1"/>
    <property type="molecule type" value="Genomic_DNA"/>
</dbReference>
<evidence type="ECO:0000259" key="6">
    <source>
        <dbReference type="PROSITE" id="PS50950"/>
    </source>
</evidence>
<protein>
    <recommendedName>
        <fullName evidence="6">THAP-type domain-containing protein</fullName>
    </recommendedName>
</protein>
<evidence type="ECO:0000256" key="2">
    <source>
        <dbReference type="ARBA" id="ARBA00022771"/>
    </source>
</evidence>
<dbReference type="SUPFAM" id="SSF57716">
    <property type="entry name" value="Glucocorticoid receptor-like (DNA-binding domain)"/>
    <property type="match status" value="1"/>
</dbReference>
<evidence type="ECO:0000256" key="4">
    <source>
        <dbReference type="ARBA" id="ARBA00023125"/>
    </source>
</evidence>
<dbReference type="Gene3D" id="6.20.210.20">
    <property type="entry name" value="THAP domain"/>
    <property type="match status" value="1"/>
</dbReference>
<proteinExistence type="predicted"/>
<evidence type="ECO:0000256" key="3">
    <source>
        <dbReference type="ARBA" id="ARBA00022833"/>
    </source>
</evidence>
<dbReference type="PROSITE" id="PS50950">
    <property type="entry name" value="ZF_THAP"/>
    <property type="match status" value="1"/>
</dbReference>
<gene>
    <name evidence="7" type="ORF">SPLIT_LOCUS10321</name>
</gene>
<dbReference type="Pfam" id="PF05485">
    <property type="entry name" value="THAP"/>
    <property type="match status" value="1"/>
</dbReference>
<dbReference type="SMART" id="SM00980">
    <property type="entry name" value="THAP"/>
    <property type="match status" value="1"/>
</dbReference>
<name>A0A9P0IDX2_SPOLI</name>
<organism evidence="7 8">
    <name type="scientific">Spodoptera littoralis</name>
    <name type="common">Egyptian cotton leafworm</name>
    <dbReference type="NCBI Taxonomy" id="7109"/>
    <lineage>
        <taxon>Eukaryota</taxon>
        <taxon>Metazoa</taxon>
        <taxon>Ecdysozoa</taxon>
        <taxon>Arthropoda</taxon>
        <taxon>Hexapoda</taxon>
        <taxon>Insecta</taxon>
        <taxon>Pterygota</taxon>
        <taxon>Neoptera</taxon>
        <taxon>Endopterygota</taxon>
        <taxon>Lepidoptera</taxon>
        <taxon>Glossata</taxon>
        <taxon>Ditrysia</taxon>
        <taxon>Noctuoidea</taxon>
        <taxon>Noctuidae</taxon>
        <taxon>Amphipyrinae</taxon>
        <taxon>Spodoptera</taxon>
    </lineage>
</organism>
<dbReference type="PANTHER" id="PTHR47696">
    <property type="entry name" value="THAP DOMAIN-CONTAINING PROTEIN 2"/>
    <property type="match status" value="1"/>
</dbReference>
<sequence length="152" mass="17486">MFFFYFHRFPKNEVLRQKWLEVIGTENTKPGLKAPGICSLHFAVSFFNFNRTLDVIRLRDDAVPSIHLVPSKTTQGLVLREIQNVEEQSSSMVPQPTLPVKHLEEQASSMNTQPSLPVKHLDKIYKEIEPKSLTSEEAIPLDPHRQLRPLTK</sequence>
<dbReference type="PANTHER" id="PTHR47696:SF2">
    <property type="entry name" value="PROVISIONAL ORTHOLOG OF THAP DOMAIN CONTAINING 1"/>
    <property type="match status" value="1"/>
</dbReference>
<dbReference type="InterPro" id="IPR006612">
    <property type="entry name" value="THAP_Znf"/>
</dbReference>
<feature type="domain" description="THAP-type" evidence="6">
    <location>
        <begin position="1"/>
        <end position="67"/>
    </location>
</feature>